<reference evidence="1" key="1">
    <citation type="submission" date="2021-12" db="EMBL/GenBank/DDBJ databases">
        <authorList>
            <person name="Rodrigo-Torres L."/>
            <person name="Arahal R. D."/>
            <person name="Lucena T."/>
        </authorList>
    </citation>
    <scope>NUCLEOTIDE SEQUENCE</scope>
    <source>
        <strain evidence="1">CECT 8226</strain>
    </source>
</reference>
<dbReference type="InterPro" id="IPR014710">
    <property type="entry name" value="RmlC-like_jellyroll"/>
</dbReference>
<dbReference type="SUPFAM" id="SSF51182">
    <property type="entry name" value="RmlC-like cupins"/>
    <property type="match status" value="1"/>
</dbReference>
<dbReference type="EMBL" id="CAKLCM010000003">
    <property type="protein sequence ID" value="CAH0529992.1"/>
    <property type="molecule type" value="Genomic_DNA"/>
</dbReference>
<name>A0ABN8DQK7_9VIBR</name>
<protein>
    <submittedName>
        <fullName evidence="1">Uncharacterized protein</fullName>
    </submittedName>
</protein>
<proteinExistence type="predicted"/>
<evidence type="ECO:0000313" key="1">
    <source>
        <dbReference type="EMBL" id="CAH0529992.1"/>
    </source>
</evidence>
<dbReference type="Proteomes" id="UP000838160">
    <property type="component" value="Unassembled WGS sequence"/>
</dbReference>
<dbReference type="RefSeq" id="WP_237486515.1">
    <property type="nucleotide sequence ID" value="NZ_CAKLCM010000003.1"/>
</dbReference>
<sequence length="160" mass="18378">MIEIMEPSDWAVRFEFERGGYTLPEQARFMKRDLDFCLDVFDYSQQSTHDVIAKNKKTPKPMQTYPDGSSKSMLIDASTTDRYRVCRSNVTRHIVKQEQDFYIGIVTQGECTVTLGDKQLTLRQFDKFFCPAGVDSIEIETMEGVEIIECYPPLPVSQPA</sequence>
<comment type="caution">
    <text evidence="1">The sequence shown here is derived from an EMBL/GenBank/DDBJ whole genome shotgun (WGS) entry which is preliminary data.</text>
</comment>
<accession>A0ABN8DQK7</accession>
<evidence type="ECO:0000313" key="2">
    <source>
        <dbReference type="Proteomes" id="UP000838160"/>
    </source>
</evidence>
<gene>
    <name evidence="1" type="ORF">VHP8226_03718</name>
</gene>
<dbReference type="Gene3D" id="2.60.120.10">
    <property type="entry name" value="Jelly Rolls"/>
    <property type="match status" value="1"/>
</dbReference>
<organism evidence="1 2">
    <name type="scientific">Vibrio hippocampi</name>
    <dbReference type="NCBI Taxonomy" id="654686"/>
    <lineage>
        <taxon>Bacteria</taxon>
        <taxon>Pseudomonadati</taxon>
        <taxon>Pseudomonadota</taxon>
        <taxon>Gammaproteobacteria</taxon>
        <taxon>Vibrionales</taxon>
        <taxon>Vibrionaceae</taxon>
        <taxon>Vibrio</taxon>
    </lineage>
</organism>
<keyword evidence="2" id="KW-1185">Reference proteome</keyword>
<dbReference type="InterPro" id="IPR011051">
    <property type="entry name" value="RmlC_Cupin_sf"/>
</dbReference>